<dbReference type="Pfam" id="PF14269">
    <property type="entry name" value="Arylsulfotran_2"/>
    <property type="match status" value="1"/>
</dbReference>
<proteinExistence type="predicted"/>
<keyword evidence="1" id="KW-0812">Transmembrane</keyword>
<evidence type="ECO:0000313" key="3">
    <source>
        <dbReference type="EMBL" id="KAK9414990.1"/>
    </source>
</evidence>
<keyword evidence="1" id="KW-1133">Transmembrane helix</keyword>
<gene>
    <name evidence="3" type="ORF">SUNI508_10595</name>
</gene>
<keyword evidence="1" id="KW-0472">Membrane</keyword>
<evidence type="ECO:0000256" key="2">
    <source>
        <dbReference type="SAM" id="SignalP"/>
    </source>
</evidence>
<dbReference type="InterPro" id="IPR015943">
    <property type="entry name" value="WD40/YVTN_repeat-like_dom_sf"/>
</dbReference>
<evidence type="ECO:0000313" key="4">
    <source>
        <dbReference type="Proteomes" id="UP001408356"/>
    </source>
</evidence>
<dbReference type="Proteomes" id="UP001408356">
    <property type="component" value="Unassembled WGS sequence"/>
</dbReference>
<feature type="signal peptide" evidence="2">
    <location>
        <begin position="1"/>
        <end position="21"/>
    </location>
</feature>
<keyword evidence="4" id="KW-1185">Reference proteome</keyword>
<accession>A0ABR2UKJ6</accession>
<dbReference type="PANTHER" id="PTHR35340">
    <property type="entry name" value="PQQ ENZYME REPEAT PROTEIN-RELATED"/>
    <property type="match status" value="1"/>
</dbReference>
<dbReference type="Gene3D" id="2.130.10.10">
    <property type="entry name" value="YVTN repeat-like/Quinoprotein amine dehydrogenase"/>
    <property type="match status" value="1"/>
</dbReference>
<dbReference type="InterPro" id="IPR039535">
    <property type="entry name" value="ASST-like"/>
</dbReference>
<name>A0ABR2UKJ6_9PEZI</name>
<sequence length="636" mass="71836">MLGSLLYFLGYITFALRFALADEFKHDYEAYNNAKFGIYPDNRHKSTRTKSPVLQITTWDKEAVSKSGSHIFLRHNGKQDTWGNQQASPLILDANDLTAVYVNRSFPLVFNVRVQENYGKKYLTFYGDKLVANGLGDGFCHVYDTSYREVYKVAAQNLKVKADLHECELTGHGTVIVTAYETDRSRSPPGLANTHTTLIREGIFQEIDLETNKALFTWRASEHVDIYDSYEGHNSPWDFFHINTIEKTADGNYLISARHMHSIYLINGQTGDVMWTMGGQKNEFVELPPEDGVLSSNPVLTFAWQHHTRFYKNGKNNGDNRTEMTFFDNHQKDHNEYGCTANCSRGLHVRLDTESNPKTVQLIREYQHPAGLLSQSQGSMQILDNGNAFIGWGRNPSFTEHTPDGKAVLDVQFSPWLSKATADHALDNYRAYKQDWAATPYWPPEVAAKTYKDAVTAYVSWNGATKVKGWVLVSSSSFVEYRPGGWNYTNLGEIKYASDSEDELASTDSVAARVSRSGFETEVSLGQLNASYLRAEAINRHNKVIGSTGILNIKSGKMISMETALSLDIDDSDDVDFTELNLEAWDFSREAPEWRTTLGLFMMLGTGLSISCLIYALVLRSRHNYDAEDADKYDYI</sequence>
<feature type="chain" id="PRO_5046812673" evidence="2">
    <location>
        <begin position="22"/>
        <end position="636"/>
    </location>
</feature>
<keyword evidence="2" id="KW-0732">Signal</keyword>
<dbReference type="EMBL" id="JARVKF010000419">
    <property type="protein sequence ID" value="KAK9414990.1"/>
    <property type="molecule type" value="Genomic_DNA"/>
</dbReference>
<dbReference type="SUPFAM" id="SSF50998">
    <property type="entry name" value="Quinoprotein alcohol dehydrogenase-like"/>
    <property type="match status" value="1"/>
</dbReference>
<dbReference type="InterPro" id="IPR053143">
    <property type="entry name" value="Arylsulfate_ST"/>
</dbReference>
<dbReference type="PANTHER" id="PTHR35340:SF5">
    <property type="entry name" value="ASST-DOMAIN-CONTAINING PROTEIN"/>
    <property type="match status" value="1"/>
</dbReference>
<protein>
    <submittedName>
        <fullName evidence="3">ASST-domain-containing protein</fullName>
    </submittedName>
</protein>
<feature type="transmembrane region" description="Helical" evidence="1">
    <location>
        <begin position="598"/>
        <end position="618"/>
    </location>
</feature>
<evidence type="ECO:0000256" key="1">
    <source>
        <dbReference type="SAM" id="Phobius"/>
    </source>
</evidence>
<comment type="caution">
    <text evidence="3">The sequence shown here is derived from an EMBL/GenBank/DDBJ whole genome shotgun (WGS) entry which is preliminary data.</text>
</comment>
<reference evidence="3 4" key="1">
    <citation type="journal article" date="2024" name="J. Plant Pathol.">
        <title>Sequence and assembly of the genome of Seiridium unicorne, isolate CBS 538.82, causal agent of cypress canker disease.</title>
        <authorList>
            <person name="Scali E."/>
            <person name="Rocca G.D."/>
            <person name="Danti R."/>
            <person name="Garbelotto M."/>
            <person name="Barberini S."/>
            <person name="Baroncelli R."/>
            <person name="Emiliani G."/>
        </authorList>
    </citation>
    <scope>NUCLEOTIDE SEQUENCE [LARGE SCALE GENOMIC DNA]</scope>
    <source>
        <strain evidence="3 4">BM-138-508</strain>
    </source>
</reference>
<organism evidence="3 4">
    <name type="scientific">Seiridium unicorne</name>
    <dbReference type="NCBI Taxonomy" id="138068"/>
    <lineage>
        <taxon>Eukaryota</taxon>
        <taxon>Fungi</taxon>
        <taxon>Dikarya</taxon>
        <taxon>Ascomycota</taxon>
        <taxon>Pezizomycotina</taxon>
        <taxon>Sordariomycetes</taxon>
        <taxon>Xylariomycetidae</taxon>
        <taxon>Amphisphaeriales</taxon>
        <taxon>Sporocadaceae</taxon>
        <taxon>Seiridium</taxon>
    </lineage>
</organism>
<dbReference type="InterPro" id="IPR011047">
    <property type="entry name" value="Quinoprotein_ADH-like_sf"/>
</dbReference>